<dbReference type="InterPro" id="IPR026444">
    <property type="entry name" value="Secre_tail"/>
</dbReference>
<dbReference type="CDD" id="cd00063">
    <property type="entry name" value="FN3"/>
    <property type="match status" value="1"/>
</dbReference>
<feature type="compositionally biased region" description="Low complexity" evidence="2">
    <location>
        <begin position="214"/>
        <end position="225"/>
    </location>
</feature>
<dbReference type="Pfam" id="PF19081">
    <property type="entry name" value="Ig_7"/>
    <property type="match status" value="1"/>
</dbReference>
<dbReference type="Pfam" id="PF18962">
    <property type="entry name" value="Por_Secre_tail"/>
    <property type="match status" value="1"/>
</dbReference>
<dbReference type="EMBL" id="JBELPY010000010">
    <property type="protein sequence ID" value="MFL9835204.1"/>
    <property type="molecule type" value="Genomic_DNA"/>
</dbReference>
<keyword evidence="1" id="KW-0732">Signal</keyword>
<proteinExistence type="predicted"/>
<protein>
    <submittedName>
        <fullName evidence="4">T9SS type A sorting domain-containing protein</fullName>
    </submittedName>
</protein>
<evidence type="ECO:0000313" key="4">
    <source>
        <dbReference type="EMBL" id="MFL9835204.1"/>
    </source>
</evidence>
<dbReference type="InterPro" id="IPR003961">
    <property type="entry name" value="FN3_dom"/>
</dbReference>
<dbReference type="Gene3D" id="2.60.40.10">
    <property type="entry name" value="Immunoglobulins"/>
    <property type="match status" value="1"/>
</dbReference>
<evidence type="ECO:0000259" key="3">
    <source>
        <dbReference type="PROSITE" id="PS50853"/>
    </source>
</evidence>
<comment type="caution">
    <text evidence="4">The sequence shown here is derived from an EMBL/GenBank/DDBJ whole genome shotgun (WGS) entry which is preliminary data.</text>
</comment>
<evidence type="ECO:0000313" key="5">
    <source>
        <dbReference type="Proteomes" id="UP001629058"/>
    </source>
</evidence>
<accession>A0ABW8Y5H7</accession>
<dbReference type="InterPro" id="IPR036116">
    <property type="entry name" value="FN3_sf"/>
</dbReference>
<sequence length="676" mass="71382">MLVLFCIGIKTKAQLFAYEFSQSQGTYTPLTGGTVLATATGASGASSLDSFVYPVSLPFNFMFNNVSYSSVNVSTNGYITFGATAPTTSTSSPISSSALYDGAVSAWGRDLNAVFVNNIAGQIKWDVVGTAPNREVVIEWVDFKAAYNGAATNVYSFSFQIRLKETTNAVATVYKQGSYLVGTTAISGTAQIGLRGSNNMDFNNRTNATTDLFGSSGKGTSNTSSQAFNTTTSPPGMPMDGLTYMWTPPTCYPPYIPSINNVTPTTANITWPAATIPPANGYDLYFSTSSTPPTATTVPNFTGIMGTSKFLDSGLQPLTIYYVWVRSVCSGTSNSIWSLSNILVTSCNPTSITSTNGATVCPGGMATLTANAPAGVTVNWYDALLDGNLVGTGNTFTTPALTNTTTYYATSFSAGVGPYNTGKLMHSATPTSGSGTTNYGLVFDVINSCVLEKVTIYPTAGTAGTAGTVTIDVIDGNNNILQTKTFNVVAGTTAAPVAQVLDLNFTLVAGTNYKIRPGSFTGISGILFDSYGSGSHGYPIVLQDFITIKTSTTSAAPANTAVNDLYYYFYDWKVSTKCESARQPVVATVDVNCLATSETKAKDNIKVYPNPFSDIVNITKVELVKSIKVSDVSGKLVKTINNPTSTLRLGDLSQGMYILSFDMKDGSKLSHKIIKK</sequence>
<evidence type="ECO:0000256" key="2">
    <source>
        <dbReference type="SAM" id="MobiDB-lite"/>
    </source>
</evidence>
<name>A0ABW8Y5H7_9FLAO</name>
<organism evidence="4 5">
    <name type="scientific">Chryseobacterium terrae</name>
    <dbReference type="NCBI Taxonomy" id="3163299"/>
    <lineage>
        <taxon>Bacteria</taxon>
        <taxon>Pseudomonadati</taxon>
        <taxon>Bacteroidota</taxon>
        <taxon>Flavobacteriia</taxon>
        <taxon>Flavobacteriales</taxon>
        <taxon>Weeksellaceae</taxon>
        <taxon>Chryseobacterium group</taxon>
        <taxon>Chryseobacterium</taxon>
    </lineage>
</organism>
<dbReference type="Proteomes" id="UP001629058">
    <property type="component" value="Unassembled WGS sequence"/>
</dbReference>
<gene>
    <name evidence="4" type="ORF">ABS765_14340</name>
</gene>
<dbReference type="NCBIfam" id="TIGR04183">
    <property type="entry name" value="Por_Secre_tail"/>
    <property type="match status" value="1"/>
</dbReference>
<dbReference type="RefSeq" id="WP_408091713.1">
    <property type="nucleotide sequence ID" value="NZ_JBELPY010000010.1"/>
</dbReference>
<feature type="region of interest" description="Disordered" evidence="2">
    <location>
        <begin position="212"/>
        <end position="233"/>
    </location>
</feature>
<keyword evidence="5" id="KW-1185">Reference proteome</keyword>
<feature type="domain" description="Fibronectin type-III" evidence="3">
    <location>
        <begin position="253"/>
        <end position="349"/>
    </location>
</feature>
<dbReference type="InterPro" id="IPR044023">
    <property type="entry name" value="Ig_7"/>
</dbReference>
<dbReference type="SUPFAM" id="SSF49265">
    <property type="entry name" value="Fibronectin type III"/>
    <property type="match status" value="1"/>
</dbReference>
<reference evidence="4 5" key="1">
    <citation type="submission" date="2024-06" db="EMBL/GenBank/DDBJ databases">
        <authorList>
            <person name="Kaempfer P."/>
            <person name="Viver T."/>
        </authorList>
    </citation>
    <scope>NUCLEOTIDE SEQUENCE [LARGE SCALE GENOMIC DNA]</scope>
    <source>
        <strain evidence="4 5">ST-37</strain>
    </source>
</reference>
<dbReference type="InterPro" id="IPR013783">
    <property type="entry name" value="Ig-like_fold"/>
</dbReference>
<evidence type="ECO:0000256" key="1">
    <source>
        <dbReference type="ARBA" id="ARBA00022729"/>
    </source>
</evidence>
<dbReference type="PROSITE" id="PS50853">
    <property type="entry name" value="FN3"/>
    <property type="match status" value="1"/>
</dbReference>